<dbReference type="OrthoDB" id="6510177at2759"/>
<feature type="domain" description="Niemann-Pick C1 N-terminal" evidence="3">
    <location>
        <begin position="35"/>
        <end position="153"/>
    </location>
</feature>
<dbReference type="EMBL" id="BGZK01000140">
    <property type="protein sequence ID" value="GBP22438.1"/>
    <property type="molecule type" value="Genomic_DNA"/>
</dbReference>
<dbReference type="PANTHER" id="PTHR45727">
    <property type="entry name" value="NPC INTRACELLULAR CHOLESTEROL TRANSPORTER 1"/>
    <property type="match status" value="1"/>
</dbReference>
<dbReference type="GO" id="GO:0005886">
    <property type="term" value="C:plasma membrane"/>
    <property type="evidence" value="ECO:0007669"/>
    <property type="project" value="TreeGrafter"/>
</dbReference>
<comment type="caution">
    <text evidence="4">The sequence shown here is derived from an EMBL/GenBank/DDBJ whole genome shotgun (WGS) entry which is preliminary data.</text>
</comment>
<gene>
    <name evidence="4" type="primary">Npc1b</name>
    <name evidence="4" type="ORF">EVAR_78614_1</name>
</gene>
<dbReference type="STRING" id="151549.A0A4C1U804"/>
<reference evidence="4 5" key="1">
    <citation type="journal article" date="2019" name="Commun. Biol.">
        <title>The bagworm genome reveals a unique fibroin gene that provides high tensile strength.</title>
        <authorList>
            <person name="Kono N."/>
            <person name="Nakamura H."/>
            <person name="Ohtoshi R."/>
            <person name="Tomita M."/>
            <person name="Numata K."/>
            <person name="Arakawa K."/>
        </authorList>
    </citation>
    <scope>NUCLEOTIDE SEQUENCE [LARGE SCALE GENOMIC DNA]</scope>
</reference>
<keyword evidence="2" id="KW-0812">Transmembrane</keyword>
<feature type="transmembrane region" description="Helical" evidence="2">
    <location>
        <begin position="197"/>
        <end position="221"/>
    </location>
</feature>
<keyword evidence="2" id="KW-0472">Membrane</keyword>
<accession>A0A4C1U804</accession>
<feature type="region of interest" description="Disordered" evidence="1">
    <location>
        <begin position="1"/>
        <end position="22"/>
    </location>
</feature>
<feature type="transmembrane region" description="Helical" evidence="2">
    <location>
        <begin position="155"/>
        <end position="176"/>
    </location>
</feature>
<keyword evidence="2" id="KW-1133">Transmembrane helix</keyword>
<dbReference type="Pfam" id="PF16414">
    <property type="entry name" value="NPC1_N"/>
    <property type="match status" value="1"/>
</dbReference>
<dbReference type="GO" id="GO:0015918">
    <property type="term" value="P:sterol transport"/>
    <property type="evidence" value="ECO:0007669"/>
    <property type="project" value="TreeGrafter"/>
</dbReference>
<feature type="compositionally biased region" description="Basic and acidic residues" evidence="1">
    <location>
        <begin position="1"/>
        <end position="17"/>
    </location>
</feature>
<name>A0A4C1U804_EUMVA</name>
<protein>
    <submittedName>
        <fullName evidence="4">NPC intracellular cholesterol transporter 1 homolog 1b</fullName>
    </submittedName>
</protein>
<dbReference type="GO" id="GO:0042632">
    <property type="term" value="P:cholesterol homeostasis"/>
    <property type="evidence" value="ECO:0007669"/>
    <property type="project" value="TreeGrafter"/>
</dbReference>
<evidence type="ECO:0000313" key="5">
    <source>
        <dbReference type="Proteomes" id="UP000299102"/>
    </source>
</evidence>
<evidence type="ECO:0000259" key="3">
    <source>
        <dbReference type="Pfam" id="PF16414"/>
    </source>
</evidence>
<dbReference type="PANTHER" id="PTHR45727:SF2">
    <property type="entry name" value="NPC INTRACELLULAR CHOLESTEROL TRANSPORTER 1"/>
    <property type="match status" value="1"/>
</dbReference>
<dbReference type="AlphaFoldDB" id="A0A4C1U804"/>
<evidence type="ECO:0000256" key="2">
    <source>
        <dbReference type="SAM" id="Phobius"/>
    </source>
</evidence>
<dbReference type="GO" id="GO:0030299">
    <property type="term" value="P:intestinal cholesterol absorption"/>
    <property type="evidence" value="ECO:0007669"/>
    <property type="project" value="TreeGrafter"/>
</dbReference>
<evidence type="ECO:0000256" key="1">
    <source>
        <dbReference type="SAM" id="MobiDB-lite"/>
    </source>
</evidence>
<evidence type="ECO:0000313" key="4">
    <source>
        <dbReference type="EMBL" id="GBP22438.1"/>
    </source>
</evidence>
<keyword evidence="5" id="KW-1185">Reference proteome</keyword>
<sequence>MELKSRSLTSKEPHVAREPQVADPCPSPIISPIECFVYSCLFYNLLAGPADVQSSYKNKLALDLLCLPWGAVACTPQRWFDFMGDANKNAYVPFQINYISGDASNGGLTPYNPPTRPCSSSKPGEPACSCRDYEASCPAPPPRPPPPRPFGIADAAVVMAVVFVIFTTLFLSGVYCCKQEPNDQMVVATLRVSIMYLHYHVIPTVFLSFDSIGILLTAWYMHTDDPVDGVGTGATQRPVDYPEAISLQSPWTKFKRGRVIFRDEFCVGRPSTAVNNKNIDAVRRMVKTGM</sequence>
<dbReference type="InterPro" id="IPR032190">
    <property type="entry name" value="NPC1_N"/>
</dbReference>
<proteinExistence type="predicted"/>
<organism evidence="4 5">
    <name type="scientific">Eumeta variegata</name>
    <name type="common">Bagworm moth</name>
    <name type="synonym">Eumeta japonica</name>
    <dbReference type="NCBI Taxonomy" id="151549"/>
    <lineage>
        <taxon>Eukaryota</taxon>
        <taxon>Metazoa</taxon>
        <taxon>Ecdysozoa</taxon>
        <taxon>Arthropoda</taxon>
        <taxon>Hexapoda</taxon>
        <taxon>Insecta</taxon>
        <taxon>Pterygota</taxon>
        <taxon>Neoptera</taxon>
        <taxon>Endopterygota</taxon>
        <taxon>Lepidoptera</taxon>
        <taxon>Glossata</taxon>
        <taxon>Ditrysia</taxon>
        <taxon>Tineoidea</taxon>
        <taxon>Psychidae</taxon>
        <taxon>Oiketicinae</taxon>
        <taxon>Eumeta</taxon>
    </lineage>
</organism>
<dbReference type="Proteomes" id="UP000299102">
    <property type="component" value="Unassembled WGS sequence"/>
</dbReference>
<dbReference type="GO" id="GO:0015485">
    <property type="term" value="F:cholesterol binding"/>
    <property type="evidence" value="ECO:0007669"/>
    <property type="project" value="TreeGrafter"/>
</dbReference>